<keyword evidence="4" id="KW-0472">Membrane</keyword>
<evidence type="ECO:0000256" key="4">
    <source>
        <dbReference type="SAM" id="Phobius"/>
    </source>
</evidence>
<dbReference type="Pfam" id="PF13499">
    <property type="entry name" value="EF-hand_7"/>
    <property type="match status" value="1"/>
</dbReference>
<accession>A0A819C3F1</accession>
<dbReference type="OrthoDB" id="191686at2759"/>
<dbReference type="PANTHER" id="PTHR23055">
    <property type="entry name" value="CALCIUM BINDING PROTEINS"/>
    <property type="match status" value="1"/>
</dbReference>
<dbReference type="InterPro" id="IPR011992">
    <property type="entry name" value="EF-hand-dom_pair"/>
</dbReference>
<keyword evidence="3" id="KW-0106">Calcium</keyword>
<dbReference type="Proteomes" id="UP000663881">
    <property type="component" value="Unassembled WGS sequence"/>
</dbReference>
<evidence type="ECO:0000256" key="3">
    <source>
        <dbReference type="ARBA" id="ARBA00022837"/>
    </source>
</evidence>
<evidence type="ECO:0000259" key="5">
    <source>
        <dbReference type="PROSITE" id="PS50222"/>
    </source>
</evidence>
<dbReference type="InterPro" id="IPR002048">
    <property type="entry name" value="EF_hand_dom"/>
</dbReference>
<dbReference type="SUPFAM" id="SSF47473">
    <property type="entry name" value="EF-hand"/>
    <property type="match status" value="1"/>
</dbReference>
<dbReference type="AlphaFoldDB" id="A0A819C3F1"/>
<dbReference type="PROSITE" id="PS50222">
    <property type="entry name" value="EF_HAND_2"/>
    <property type="match status" value="2"/>
</dbReference>
<comment type="caution">
    <text evidence="7">The sequence shown here is derived from an EMBL/GenBank/DDBJ whole genome shotgun (WGS) entry which is preliminary data.</text>
</comment>
<keyword evidence="2" id="KW-0677">Repeat</keyword>
<dbReference type="Proteomes" id="UP000663891">
    <property type="component" value="Unassembled WGS sequence"/>
</dbReference>
<keyword evidence="4" id="KW-1133">Transmembrane helix</keyword>
<name>A0A819C3F1_9BILA</name>
<dbReference type="CDD" id="cd00051">
    <property type="entry name" value="EFh"/>
    <property type="match status" value="2"/>
</dbReference>
<dbReference type="GO" id="GO:0005509">
    <property type="term" value="F:calcium ion binding"/>
    <property type="evidence" value="ECO:0007669"/>
    <property type="project" value="InterPro"/>
</dbReference>
<sequence>MGNKASGKGKKNSITLSAEDLNILKANTHYTEEEIQAWHSGFLKDCPMGKLDKKQFLAVYRRFYPEGKADTYCNFVFKAFDTDNNNWIDFTEFLLAVGVSQHGNLEEKLKMAFDIYDQNKDGQINRKDMIQIIEAMYDLANEEDRTGEKSPDKRVDLIMQRLNKDKDGLIILSLFFSIIQLFLICIDIVIRDEFIQGCLRDELLRKILAPNTAIASENSETNATTSNEENEHI</sequence>
<organism evidence="7 8">
    <name type="scientific">Adineta steineri</name>
    <dbReference type="NCBI Taxonomy" id="433720"/>
    <lineage>
        <taxon>Eukaryota</taxon>
        <taxon>Metazoa</taxon>
        <taxon>Spiralia</taxon>
        <taxon>Gnathifera</taxon>
        <taxon>Rotifera</taxon>
        <taxon>Eurotatoria</taxon>
        <taxon>Bdelloidea</taxon>
        <taxon>Adinetida</taxon>
        <taxon>Adinetidae</taxon>
        <taxon>Adineta</taxon>
    </lineage>
</organism>
<evidence type="ECO:0000313" key="6">
    <source>
        <dbReference type="EMBL" id="CAF1091122.1"/>
    </source>
</evidence>
<evidence type="ECO:0000313" key="7">
    <source>
        <dbReference type="EMBL" id="CAF3812490.1"/>
    </source>
</evidence>
<dbReference type="SMART" id="SM00054">
    <property type="entry name" value="EFh"/>
    <property type="match status" value="2"/>
</dbReference>
<keyword evidence="1" id="KW-0479">Metal-binding</keyword>
<reference evidence="7" key="1">
    <citation type="submission" date="2021-02" db="EMBL/GenBank/DDBJ databases">
        <authorList>
            <person name="Nowell W R."/>
        </authorList>
    </citation>
    <scope>NUCLEOTIDE SEQUENCE</scope>
</reference>
<protein>
    <recommendedName>
        <fullName evidence="5">EF-hand domain-containing protein</fullName>
    </recommendedName>
</protein>
<dbReference type="Gene3D" id="1.10.238.10">
    <property type="entry name" value="EF-hand"/>
    <property type="match status" value="1"/>
</dbReference>
<evidence type="ECO:0000256" key="2">
    <source>
        <dbReference type="ARBA" id="ARBA00022737"/>
    </source>
</evidence>
<feature type="transmembrane region" description="Helical" evidence="4">
    <location>
        <begin position="169"/>
        <end position="190"/>
    </location>
</feature>
<dbReference type="PROSITE" id="PS00018">
    <property type="entry name" value="EF_HAND_1"/>
    <property type="match status" value="2"/>
</dbReference>
<dbReference type="InterPro" id="IPR028846">
    <property type="entry name" value="Recoverin"/>
</dbReference>
<keyword evidence="4" id="KW-0812">Transmembrane</keyword>
<dbReference type="PANTHER" id="PTHR23055:SF69">
    <property type="entry name" value="NEURONAL CALCIUM SENSOR 2"/>
    <property type="match status" value="1"/>
</dbReference>
<feature type="domain" description="EF-hand" evidence="5">
    <location>
        <begin position="68"/>
        <end position="103"/>
    </location>
</feature>
<evidence type="ECO:0000256" key="1">
    <source>
        <dbReference type="ARBA" id="ARBA00022723"/>
    </source>
</evidence>
<dbReference type="EMBL" id="CAJOAY010001220">
    <property type="protein sequence ID" value="CAF3812490.1"/>
    <property type="molecule type" value="Genomic_DNA"/>
</dbReference>
<dbReference type="EMBL" id="CAJNON010000195">
    <property type="protein sequence ID" value="CAF1091122.1"/>
    <property type="molecule type" value="Genomic_DNA"/>
</dbReference>
<evidence type="ECO:0000313" key="8">
    <source>
        <dbReference type="Proteomes" id="UP000663881"/>
    </source>
</evidence>
<dbReference type="PRINTS" id="PR00450">
    <property type="entry name" value="RECOVERIN"/>
</dbReference>
<proteinExistence type="predicted"/>
<gene>
    <name evidence="7" type="ORF">OKA104_LOCUS19149</name>
    <name evidence="6" type="ORF">VCS650_LOCUS19566</name>
</gene>
<feature type="domain" description="EF-hand" evidence="5">
    <location>
        <begin position="104"/>
        <end position="139"/>
    </location>
</feature>
<dbReference type="InterPro" id="IPR018247">
    <property type="entry name" value="EF_Hand_1_Ca_BS"/>
</dbReference>